<keyword evidence="3" id="KW-1185">Reference proteome</keyword>
<organism evidence="2 3">
    <name type="scientific">Sphingobacterium humi</name>
    <dbReference type="NCBI Taxonomy" id="1796905"/>
    <lineage>
        <taxon>Bacteria</taxon>
        <taxon>Pseudomonadati</taxon>
        <taxon>Bacteroidota</taxon>
        <taxon>Sphingobacteriia</taxon>
        <taxon>Sphingobacteriales</taxon>
        <taxon>Sphingobacteriaceae</taxon>
        <taxon>Sphingobacterium</taxon>
    </lineage>
</organism>
<dbReference type="Gene3D" id="2.120.10.10">
    <property type="match status" value="1"/>
</dbReference>
<evidence type="ECO:0000313" key="3">
    <source>
        <dbReference type="Proteomes" id="UP000435036"/>
    </source>
</evidence>
<reference evidence="2 3" key="1">
    <citation type="submission" date="2019-12" db="EMBL/GenBank/DDBJ databases">
        <authorList>
            <person name="Dong K."/>
        </authorList>
    </citation>
    <scope>NUCLEOTIDE SEQUENCE [LARGE SCALE GENOMIC DNA]</scope>
    <source>
        <strain evidence="2 3">JCM 31225</strain>
    </source>
</reference>
<dbReference type="PANTHER" id="PTHR43752">
    <property type="entry name" value="BNR/ASP-BOX REPEAT FAMILY PROTEIN"/>
    <property type="match status" value="1"/>
</dbReference>
<dbReference type="CDD" id="cd15482">
    <property type="entry name" value="Sialidase_non-viral"/>
    <property type="match status" value="1"/>
</dbReference>
<dbReference type="InterPro" id="IPR036278">
    <property type="entry name" value="Sialidase_sf"/>
</dbReference>
<accession>A0A6N8KUI6</accession>
<dbReference type="RefSeq" id="WP_160367394.1">
    <property type="nucleotide sequence ID" value="NZ_WSQA01000001.1"/>
</dbReference>
<dbReference type="PANTHER" id="PTHR43752:SF2">
    <property type="entry name" value="BNR_ASP-BOX REPEAT FAMILY PROTEIN"/>
    <property type="match status" value="1"/>
</dbReference>
<protein>
    <submittedName>
        <fullName evidence="2">Neuraminidase (Sialidase)</fullName>
    </submittedName>
</protein>
<dbReference type="InterPro" id="IPR011040">
    <property type="entry name" value="Sialidase"/>
</dbReference>
<gene>
    <name evidence="2" type="ORF">GQF63_01900</name>
</gene>
<feature type="domain" description="Sialidase" evidence="1">
    <location>
        <begin position="64"/>
        <end position="333"/>
    </location>
</feature>
<name>A0A6N8KUI6_9SPHI</name>
<comment type="caution">
    <text evidence="2">The sequence shown here is derived from an EMBL/GenBank/DDBJ whole genome shotgun (WGS) entry which is preliminary data.</text>
</comment>
<dbReference type="EMBL" id="WSQA01000001">
    <property type="protein sequence ID" value="MVZ60767.1"/>
    <property type="molecule type" value="Genomic_DNA"/>
</dbReference>
<dbReference type="OrthoDB" id="41724at2"/>
<sequence>MNRPIIPSISLVLMLLFVSCQSPKKEEKKGYVSAELIDSSFVLPEVRPFAQAHASTLVHVSGKNFLVAWFGGTKEKHNDVGIWLTKGDGKTWSEPVEVAKIREVPHWNPVLFKDKNDDIILFFKVGSEIAIWETWYIKSSDEGATWSAPQELVAGDKGGRGPVRNKPIVLSDGTWVAGASNEEGVWRPFVDLSKDQGKTWEHNGYLKVDIDSLGGEGMIQPTLWESEPGHVHMLLRTSGGYIYRSDSKDFGKTWSDPYKTSLPNPNSGIDLVKLTDQNLYLLYNPDNSNWGSRAALNLGLSTDNGKTWTDLVKLENGKEGDEYSYPAIIQWDNHIAMTYTWNRSNIAFKHFKINNN</sequence>
<dbReference type="SUPFAM" id="SSF50939">
    <property type="entry name" value="Sialidases"/>
    <property type="match status" value="1"/>
</dbReference>
<dbReference type="PROSITE" id="PS51257">
    <property type="entry name" value="PROKAR_LIPOPROTEIN"/>
    <property type="match status" value="1"/>
</dbReference>
<dbReference type="Proteomes" id="UP000435036">
    <property type="component" value="Unassembled WGS sequence"/>
</dbReference>
<proteinExistence type="predicted"/>
<evidence type="ECO:0000259" key="1">
    <source>
        <dbReference type="Pfam" id="PF13088"/>
    </source>
</evidence>
<dbReference type="Pfam" id="PF13088">
    <property type="entry name" value="BNR_2"/>
    <property type="match status" value="1"/>
</dbReference>
<dbReference type="AlphaFoldDB" id="A0A6N8KUI6"/>
<evidence type="ECO:0000313" key="2">
    <source>
        <dbReference type="EMBL" id="MVZ60767.1"/>
    </source>
</evidence>